<protein>
    <recommendedName>
        <fullName evidence="3">Bacteriocin biosynthesis cyclodehydratase domain-containing protein</fullName>
    </recommendedName>
</protein>
<dbReference type="Gene3D" id="3.40.50.720">
    <property type="entry name" value="NAD(P)-binding Rossmann-like Domain"/>
    <property type="match status" value="1"/>
</dbReference>
<organism evidence="1 2">
    <name type="scientific">Microbacterium trichothecenolyticum</name>
    <name type="common">Aureobacterium trichothecenolyticum</name>
    <dbReference type="NCBI Taxonomy" id="69370"/>
    <lineage>
        <taxon>Bacteria</taxon>
        <taxon>Bacillati</taxon>
        <taxon>Actinomycetota</taxon>
        <taxon>Actinomycetes</taxon>
        <taxon>Micrococcales</taxon>
        <taxon>Microbacteriaceae</taxon>
        <taxon>Microbacterium</taxon>
    </lineage>
</organism>
<proteinExistence type="predicted"/>
<sequence length="273" mass="28887">MIRLDPAAPPLWLDDGSVQFGAPAVARVTAPSPWLDAFVLALDAGTTAPALRALTRVRGGTDRDADALLAQVSPALRRVRRRVPLVVQTADDLPAKAVRAVLAALPGPTRAIPWAGVATEPVVPGTRVVVLAAHRVDPRRTALYVRDDVVHLPLVLDGASATVGPVVVPGRTACLACLDAARLREEPLWPMLAAQLLARPRPVVDAALAAEAGRAASALLTCPVAETTRSLRLRVDSFRRVWALHRPSEDCHCRSLEESATASAPSARVHVPS</sequence>
<evidence type="ECO:0000313" key="1">
    <source>
        <dbReference type="EMBL" id="MDQ1121808.1"/>
    </source>
</evidence>
<reference evidence="1 2" key="1">
    <citation type="submission" date="2023-07" db="EMBL/GenBank/DDBJ databases">
        <title>Functional and genomic diversity of the sorghum phyllosphere microbiome.</title>
        <authorList>
            <person name="Shade A."/>
        </authorList>
    </citation>
    <scope>NUCLEOTIDE SEQUENCE [LARGE SCALE GENOMIC DNA]</scope>
    <source>
        <strain evidence="1 2">SORGH_AS_1207</strain>
    </source>
</reference>
<keyword evidence="2" id="KW-1185">Reference proteome</keyword>
<dbReference type="EMBL" id="JAUTBF010000001">
    <property type="protein sequence ID" value="MDQ1121808.1"/>
    <property type="molecule type" value="Genomic_DNA"/>
</dbReference>
<name>A0ABU0TQ65_MICTR</name>
<evidence type="ECO:0000313" key="2">
    <source>
        <dbReference type="Proteomes" id="UP001226691"/>
    </source>
</evidence>
<accession>A0ABU0TQ65</accession>
<evidence type="ECO:0008006" key="3">
    <source>
        <dbReference type="Google" id="ProtNLM"/>
    </source>
</evidence>
<comment type="caution">
    <text evidence="1">The sequence shown here is derived from an EMBL/GenBank/DDBJ whole genome shotgun (WGS) entry which is preliminary data.</text>
</comment>
<dbReference type="Proteomes" id="UP001226691">
    <property type="component" value="Unassembled WGS sequence"/>
</dbReference>
<gene>
    <name evidence="1" type="ORF">QE412_000381</name>
</gene>